<feature type="transmembrane region" description="Helical" evidence="6">
    <location>
        <begin position="140"/>
        <end position="161"/>
    </location>
</feature>
<name>A0A1H2TML8_9BACL</name>
<feature type="transmembrane region" description="Helical" evidence="6">
    <location>
        <begin position="167"/>
        <end position="192"/>
    </location>
</feature>
<accession>A0A1H2TML8</accession>
<dbReference type="InterPro" id="IPR011701">
    <property type="entry name" value="MFS"/>
</dbReference>
<dbReference type="RefSeq" id="WP_177167892.1">
    <property type="nucleotide sequence ID" value="NZ_FNNQ01000003.1"/>
</dbReference>
<dbReference type="InterPro" id="IPR052714">
    <property type="entry name" value="MFS_Exporter"/>
</dbReference>
<keyword evidence="9" id="KW-1185">Reference proteome</keyword>
<dbReference type="PANTHER" id="PTHR23531:SF2">
    <property type="entry name" value="PERMEASE"/>
    <property type="match status" value="1"/>
</dbReference>
<feature type="transmembrane region" description="Helical" evidence="6">
    <location>
        <begin position="272"/>
        <end position="292"/>
    </location>
</feature>
<dbReference type="SUPFAM" id="SSF103473">
    <property type="entry name" value="MFS general substrate transporter"/>
    <property type="match status" value="1"/>
</dbReference>
<dbReference type="CDD" id="cd17489">
    <property type="entry name" value="MFS_YfcJ_like"/>
    <property type="match status" value="1"/>
</dbReference>
<feature type="transmembrane region" description="Helical" evidence="6">
    <location>
        <begin position="336"/>
        <end position="357"/>
    </location>
</feature>
<feature type="transmembrane region" description="Helical" evidence="6">
    <location>
        <begin position="15"/>
        <end position="39"/>
    </location>
</feature>
<dbReference type="GO" id="GO:0022857">
    <property type="term" value="F:transmembrane transporter activity"/>
    <property type="evidence" value="ECO:0007669"/>
    <property type="project" value="InterPro"/>
</dbReference>
<proteinExistence type="predicted"/>
<dbReference type="PROSITE" id="PS00216">
    <property type="entry name" value="SUGAR_TRANSPORT_1"/>
    <property type="match status" value="1"/>
</dbReference>
<dbReference type="InterPro" id="IPR020846">
    <property type="entry name" value="MFS_dom"/>
</dbReference>
<evidence type="ECO:0000259" key="7">
    <source>
        <dbReference type="PROSITE" id="PS50850"/>
    </source>
</evidence>
<dbReference type="PROSITE" id="PS50850">
    <property type="entry name" value="MFS"/>
    <property type="match status" value="1"/>
</dbReference>
<keyword evidence="2" id="KW-0813">Transport</keyword>
<comment type="subcellular location">
    <subcellularLocation>
        <location evidence="1">Cell membrane</location>
        <topology evidence="1">Multi-pass membrane protein</topology>
    </subcellularLocation>
</comment>
<dbReference type="Gene3D" id="1.20.1250.20">
    <property type="entry name" value="MFS general substrate transporter like domains"/>
    <property type="match status" value="2"/>
</dbReference>
<keyword evidence="5 6" id="KW-0472">Membrane</keyword>
<evidence type="ECO:0000256" key="5">
    <source>
        <dbReference type="ARBA" id="ARBA00023136"/>
    </source>
</evidence>
<dbReference type="InterPro" id="IPR036259">
    <property type="entry name" value="MFS_trans_sf"/>
</dbReference>
<feature type="transmembrane region" description="Helical" evidence="6">
    <location>
        <begin position="81"/>
        <end position="104"/>
    </location>
</feature>
<feature type="transmembrane region" description="Helical" evidence="6">
    <location>
        <begin position="213"/>
        <end position="235"/>
    </location>
</feature>
<dbReference type="Pfam" id="PF07690">
    <property type="entry name" value="MFS_1"/>
    <property type="match status" value="1"/>
</dbReference>
<evidence type="ECO:0000256" key="3">
    <source>
        <dbReference type="ARBA" id="ARBA00022692"/>
    </source>
</evidence>
<dbReference type="InterPro" id="IPR005829">
    <property type="entry name" value="Sugar_transporter_CS"/>
</dbReference>
<dbReference type="AlphaFoldDB" id="A0A1H2TML8"/>
<evidence type="ECO:0000256" key="1">
    <source>
        <dbReference type="ARBA" id="ARBA00004651"/>
    </source>
</evidence>
<dbReference type="STRING" id="1048340.SAMN05444487_103167"/>
<keyword evidence="4 6" id="KW-1133">Transmembrane helix</keyword>
<organism evidence="8 9">
    <name type="scientific">Marininema mesophilum</name>
    <dbReference type="NCBI Taxonomy" id="1048340"/>
    <lineage>
        <taxon>Bacteria</taxon>
        <taxon>Bacillati</taxon>
        <taxon>Bacillota</taxon>
        <taxon>Bacilli</taxon>
        <taxon>Bacillales</taxon>
        <taxon>Thermoactinomycetaceae</taxon>
        <taxon>Marininema</taxon>
    </lineage>
</organism>
<feature type="domain" description="Major facilitator superfamily (MFS) profile" evidence="7">
    <location>
        <begin position="14"/>
        <end position="389"/>
    </location>
</feature>
<protein>
    <submittedName>
        <fullName evidence="8">Predicted arabinose efflux permease, MFS family</fullName>
    </submittedName>
</protein>
<dbReference type="GO" id="GO:0005886">
    <property type="term" value="C:plasma membrane"/>
    <property type="evidence" value="ECO:0007669"/>
    <property type="project" value="UniProtKB-SubCell"/>
</dbReference>
<evidence type="ECO:0000256" key="4">
    <source>
        <dbReference type="ARBA" id="ARBA00022989"/>
    </source>
</evidence>
<gene>
    <name evidence="8" type="ORF">SAMN05444487_103167</name>
</gene>
<feature type="transmembrane region" description="Helical" evidence="6">
    <location>
        <begin position="241"/>
        <end position="260"/>
    </location>
</feature>
<feature type="transmembrane region" description="Helical" evidence="6">
    <location>
        <begin position="298"/>
        <end position="315"/>
    </location>
</feature>
<evidence type="ECO:0000313" key="9">
    <source>
        <dbReference type="Proteomes" id="UP000198534"/>
    </source>
</evidence>
<feature type="transmembrane region" description="Helical" evidence="6">
    <location>
        <begin position="51"/>
        <end position="69"/>
    </location>
</feature>
<feature type="transmembrane region" description="Helical" evidence="6">
    <location>
        <begin position="363"/>
        <end position="383"/>
    </location>
</feature>
<keyword evidence="3 6" id="KW-0812">Transmembrane</keyword>
<feature type="transmembrane region" description="Helical" evidence="6">
    <location>
        <begin position="110"/>
        <end position="128"/>
    </location>
</feature>
<dbReference type="Proteomes" id="UP000198534">
    <property type="component" value="Unassembled WGS sequence"/>
</dbReference>
<evidence type="ECO:0000313" key="8">
    <source>
        <dbReference type="EMBL" id="SDW44479.1"/>
    </source>
</evidence>
<reference evidence="8 9" key="1">
    <citation type="submission" date="2016-10" db="EMBL/GenBank/DDBJ databases">
        <authorList>
            <person name="de Groot N.N."/>
        </authorList>
    </citation>
    <scope>NUCLEOTIDE SEQUENCE [LARGE SCALE GENOMIC DNA]</scope>
    <source>
        <strain evidence="8 9">DSM 45610</strain>
    </source>
</reference>
<evidence type="ECO:0000256" key="2">
    <source>
        <dbReference type="ARBA" id="ARBA00022448"/>
    </source>
</evidence>
<dbReference type="PANTHER" id="PTHR23531">
    <property type="entry name" value="QUINOLENE RESISTANCE PROTEIN NORA"/>
    <property type="match status" value="1"/>
</dbReference>
<dbReference type="EMBL" id="FNNQ01000003">
    <property type="protein sequence ID" value="SDW44479.1"/>
    <property type="molecule type" value="Genomic_DNA"/>
</dbReference>
<evidence type="ECO:0000256" key="6">
    <source>
        <dbReference type="SAM" id="Phobius"/>
    </source>
</evidence>
<sequence length="404" mass="44499">MRKSETSTLLWTKEFILLALSNFFMFASFYMLLPTLPIFVVKVLQGSVDQVGLIIGFFSTAQIFSRPLAGRWLDSVGRKKIFLWSRLLFLLVMICYLGMTGLFLFFALRFLHGFSFGMATTASGTMVADIIPDKRRAEGLGYYSGFASLAMILGPTLGLWTMQLANFSTMFILCSILAGLSVLLGSLIHYPEPTVQNTPSKPFSWQRFIEPKAIPISIISLLLFSLYGGIVSFISLYAQELGMATLAGYFFSVYSLSLLVSRPITGKISDRYGANYVIYPGFIICISGVLLLSQANSMVLFLFAGLWIGLGFGAIQPSLHAMVIQSIPTERRGAATATYFISADIGIAAGAFVLGYIAHAIGYRGMFLSTSLFVVLGLLWYWVYTLNGSKKVRDKVETPEKASV</sequence>